<dbReference type="EMBL" id="CP030840">
    <property type="protein sequence ID" value="AXC15438.1"/>
    <property type="molecule type" value="Genomic_DNA"/>
</dbReference>
<evidence type="ECO:0000313" key="1">
    <source>
        <dbReference type="EMBL" id="AXC15438.1"/>
    </source>
</evidence>
<dbReference type="AlphaFoldDB" id="A0A2Z5G8Y9"/>
<evidence type="ECO:0000313" key="2">
    <source>
        <dbReference type="Proteomes" id="UP000253606"/>
    </source>
</evidence>
<organism evidence="1 2">
    <name type="scientific">Acidisarcina polymorpha</name>
    <dbReference type="NCBI Taxonomy" id="2211140"/>
    <lineage>
        <taxon>Bacteria</taxon>
        <taxon>Pseudomonadati</taxon>
        <taxon>Acidobacteriota</taxon>
        <taxon>Terriglobia</taxon>
        <taxon>Terriglobales</taxon>
        <taxon>Acidobacteriaceae</taxon>
        <taxon>Acidisarcina</taxon>
    </lineage>
</organism>
<reference evidence="1 2" key="1">
    <citation type="journal article" date="2018" name="Front. Microbiol.">
        <title>Hydrolytic Capabilities as a Key to Environmental Success: Chitinolytic and Cellulolytic Acidobacteria From Acidic Sub-arctic Soils and Boreal Peatlands.</title>
        <authorList>
            <person name="Belova S.E."/>
            <person name="Ravin N.V."/>
            <person name="Pankratov T.A."/>
            <person name="Rakitin A.L."/>
            <person name="Ivanova A.A."/>
            <person name="Beletsky A.V."/>
            <person name="Mardanov A.V."/>
            <person name="Sinninghe Damste J.S."/>
            <person name="Dedysh S.N."/>
        </authorList>
    </citation>
    <scope>NUCLEOTIDE SEQUENCE [LARGE SCALE GENOMIC DNA]</scope>
    <source>
        <strain evidence="1 2">SBC82</strain>
    </source>
</reference>
<dbReference type="Proteomes" id="UP000253606">
    <property type="component" value="Chromosome"/>
</dbReference>
<accession>A0A2Z5G8Y9</accession>
<keyword evidence="2" id="KW-1185">Reference proteome</keyword>
<sequence>MDQEEAWTASSLFQVNRCSVRHLQPEQSRGKVVDLPGCGLNGLSGSKCCKTSEKVTPVHRMLPLFFRTLHVVTNRPQNTLS</sequence>
<protein>
    <submittedName>
        <fullName evidence="1">Uncharacterized protein</fullName>
    </submittedName>
</protein>
<gene>
    <name evidence="1" type="ORF">ACPOL_6194</name>
</gene>
<dbReference type="KEGG" id="abas:ACPOL_6194"/>
<name>A0A2Z5G8Y9_9BACT</name>
<proteinExistence type="predicted"/>